<proteinExistence type="inferred from homology"/>
<evidence type="ECO:0000313" key="4">
    <source>
        <dbReference type="EMBL" id="EFV14998.1"/>
    </source>
</evidence>
<keyword evidence="2" id="KW-0812">Transmembrane</keyword>
<keyword evidence="5" id="KW-1185">Reference proteome</keyword>
<comment type="similarity">
    <text evidence="1">Belongs to the EamA transporter family.</text>
</comment>
<feature type="transmembrane region" description="Helical" evidence="2">
    <location>
        <begin position="202"/>
        <end position="224"/>
    </location>
</feature>
<feature type="transmembrane region" description="Helical" evidence="2">
    <location>
        <begin position="176"/>
        <end position="195"/>
    </location>
</feature>
<evidence type="ECO:0000259" key="3">
    <source>
        <dbReference type="Pfam" id="PF00892"/>
    </source>
</evidence>
<feature type="transmembrane region" description="Helical" evidence="2">
    <location>
        <begin position="89"/>
        <end position="109"/>
    </location>
</feature>
<feature type="domain" description="EamA" evidence="3">
    <location>
        <begin position="145"/>
        <end position="276"/>
    </location>
</feature>
<dbReference type="STRING" id="679197.HMPREF9336_00185"/>
<dbReference type="InterPro" id="IPR037185">
    <property type="entry name" value="EmrE-like"/>
</dbReference>
<feature type="transmembrane region" description="Helical" evidence="2">
    <location>
        <begin position="60"/>
        <end position="82"/>
    </location>
</feature>
<feature type="transmembrane region" description="Helical" evidence="2">
    <location>
        <begin position="115"/>
        <end position="132"/>
    </location>
</feature>
<dbReference type="OrthoDB" id="68076at2"/>
<dbReference type="eggNOG" id="COG0697">
    <property type="taxonomic scope" value="Bacteria"/>
</dbReference>
<protein>
    <recommendedName>
        <fullName evidence="3">EamA domain-containing protein</fullName>
    </recommendedName>
</protein>
<dbReference type="AlphaFoldDB" id="E5XL16"/>
<reference evidence="4 5" key="1">
    <citation type="journal article" date="2011" name="Stand. Genomic Sci.">
        <title>High quality draft genome sequence of Segniliparus rugosus CDC 945(T)= (ATCC BAA-974(T)).</title>
        <authorList>
            <person name="Earl A.M."/>
            <person name="Desjardins C.A."/>
            <person name="Fitzgerald M.G."/>
            <person name="Arachchi H.M."/>
            <person name="Zeng Q."/>
            <person name="Mehta T."/>
            <person name="Griggs A."/>
            <person name="Birren B.W."/>
            <person name="Toney N.C."/>
            <person name="Carr J."/>
            <person name="Posey J."/>
            <person name="Butler W.R."/>
        </authorList>
    </citation>
    <scope>NUCLEOTIDE SEQUENCE [LARGE SCALE GENOMIC DNA]</scope>
    <source>
        <strain evidence="5">ATCC BAA-974 / DSM 45345 / CCUG 50838 / CIP 108380 / JCM 13579 / CDC 945</strain>
    </source>
</reference>
<evidence type="ECO:0000256" key="2">
    <source>
        <dbReference type="SAM" id="Phobius"/>
    </source>
</evidence>
<feature type="transmembrane region" description="Helical" evidence="2">
    <location>
        <begin position="6"/>
        <end position="24"/>
    </location>
</feature>
<accession>E5XL16</accession>
<gene>
    <name evidence="4" type="ORF">HMPREF9336_00185</name>
</gene>
<dbReference type="InterPro" id="IPR000620">
    <property type="entry name" value="EamA_dom"/>
</dbReference>
<dbReference type="Proteomes" id="UP000004816">
    <property type="component" value="Unassembled WGS sequence"/>
</dbReference>
<evidence type="ECO:0000313" key="5">
    <source>
        <dbReference type="Proteomes" id="UP000004816"/>
    </source>
</evidence>
<name>E5XL16_SEGRC</name>
<keyword evidence="2" id="KW-0472">Membrane</keyword>
<comment type="caution">
    <text evidence="4">The sequence shown here is derived from an EMBL/GenBank/DDBJ whole genome shotgun (WGS) entry which is preliminary data.</text>
</comment>
<dbReference type="Pfam" id="PF00892">
    <property type="entry name" value="EamA"/>
    <property type="match status" value="1"/>
</dbReference>
<dbReference type="GO" id="GO:0016020">
    <property type="term" value="C:membrane"/>
    <property type="evidence" value="ECO:0007669"/>
    <property type="project" value="InterPro"/>
</dbReference>
<dbReference type="HOGENOM" id="CLU_082109_0_0_11"/>
<sequence>MIAIVLALIGAISYGVADFAGGVAARRSHVLCVVTISAPASLAIACALAPFLGADFNHGALVWGALSGVASAAAFSLLYVTLAIGPMTVLSPVTAVVSAVLPVAVGVLSGEVLSPRSWLGMGLAAAAVVLVARGGEEDHTRPSLRGLVLAFGSGVAIAVQLIALNRAPHGSGLAPLITGRAVASAILLTAALLSWRKLRGKPLAVAPALAAGVLDELANMFFLLGSRSGLLSVTTVIIALYPAATVLLAWLVLRERVARIQQAGLALAAGSVCLLALG</sequence>
<dbReference type="SUPFAM" id="SSF103481">
    <property type="entry name" value="Multidrug resistance efflux transporter EmrE"/>
    <property type="match status" value="2"/>
</dbReference>
<evidence type="ECO:0000256" key="1">
    <source>
        <dbReference type="ARBA" id="ARBA00007362"/>
    </source>
</evidence>
<dbReference type="RefSeq" id="WP_007466933.1">
    <property type="nucleotide sequence ID" value="NZ_KI391954.1"/>
</dbReference>
<feature type="transmembrane region" description="Helical" evidence="2">
    <location>
        <begin position="144"/>
        <end position="164"/>
    </location>
</feature>
<feature type="transmembrane region" description="Helical" evidence="2">
    <location>
        <begin position="230"/>
        <end position="253"/>
    </location>
</feature>
<dbReference type="EMBL" id="ACZI02000003">
    <property type="protein sequence ID" value="EFV14998.1"/>
    <property type="molecule type" value="Genomic_DNA"/>
</dbReference>
<keyword evidence="2" id="KW-1133">Transmembrane helix</keyword>
<organism evidence="4 5">
    <name type="scientific">Segniliparus rugosus (strain ATCC BAA-974 / DSM 45345 / CCUG 50838 / CIP 108380 / JCM 13579 / CDC 945)</name>
    <dbReference type="NCBI Taxonomy" id="679197"/>
    <lineage>
        <taxon>Bacteria</taxon>
        <taxon>Bacillati</taxon>
        <taxon>Actinomycetota</taxon>
        <taxon>Actinomycetes</taxon>
        <taxon>Mycobacteriales</taxon>
        <taxon>Segniliparaceae</taxon>
        <taxon>Segniliparus</taxon>
    </lineage>
</organism>
<feature type="transmembrane region" description="Helical" evidence="2">
    <location>
        <begin position="31"/>
        <end position="54"/>
    </location>
</feature>